<name>A0A101QTG8_9ACTN</name>
<dbReference type="RefSeq" id="WP_067237642.1">
    <property type="nucleotide sequence ID" value="NZ_KQ948557.1"/>
</dbReference>
<protein>
    <submittedName>
        <fullName evidence="2">Uncharacterized protein</fullName>
    </submittedName>
</protein>
<sequence length="102" mass="11138">MFCQPSTPAGELRGQPAARYSGALPQDHGREIRITISDEPYEQLEERAAKRHLPPEAYAGQVMDADLTQARFREGARALIGEHAEKFGKRFGGPTQSSADAA</sequence>
<feature type="region of interest" description="Disordered" evidence="1">
    <location>
        <begin position="1"/>
        <end position="31"/>
    </location>
</feature>
<accession>A0A101QTG8</accession>
<dbReference type="AlphaFoldDB" id="A0A101QTG8"/>
<evidence type="ECO:0000313" key="2">
    <source>
        <dbReference type="EMBL" id="KUN35735.1"/>
    </source>
</evidence>
<keyword evidence="3" id="KW-1185">Reference proteome</keyword>
<gene>
    <name evidence="2" type="ORF">AQJ30_23905</name>
</gene>
<dbReference type="Proteomes" id="UP000053271">
    <property type="component" value="Unassembled WGS sequence"/>
</dbReference>
<evidence type="ECO:0000256" key="1">
    <source>
        <dbReference type="SAM" id="MobiDB-lite"/>
    </source>
</evidence>
<reference evidence="2 3" key="1">
    <citation type="submission" date="2015-10" db="EMBL/GenBank/DDBJ databases">
        <title>Draft genome sequence of Streptomyces longwoodensis DSM 41677, type strain for the species Streptomyces longwoodensis.</title>
        <authorList>
            <person name="Ruckert C."/>
            <person name="Winkler A."/>
            <person name="Kalinowski J."/>
            <person name="Kampfer P."/>
            <person name="Glaeser S."/>
        </authorList>
    </citation>
    <scope>NUCLEOTIDE SEQUENCE [LARGE SCALE GENOMIC DNA]</scope>
    <source>
        <strain evidence="2 3">DSM 41677</strain>
    </source>
</reference>
<evidence type="ECO:0000313" key="3">
    <source>
        <dbReference type="Proteomes" id="UP000053271"/>
    </source>
</evidence>
<dbReference type="EMBL" id="LMWS01000031">
    <property type="protein sequence ID" value="KUN35735.1"/>
    <property type="molecule type" value="Genomic_DNA"/>
</dbReference>
<proteinExistence type="predicted"/>
<dbReference type="GeneID" id="91427646"/>
<comment type="caution">
    <text evidence="2">The sequence shown here is derived from an EMBL/GenBank/DDBJ whole genome shotgun (WGS) entry which is preliminary data.</text>
</comment>
<organism evidence="2 3">
    <name type="scientific">Streptomyces longwoodensis</name>
    <dbReference type="NCBI Taxonomy" id="68231"/>
    <lineage>
        <taxon>Bacteria</taxon>
        <taxon>Bacillati</taxon>
        <taxon>Actinomycetota</taxon>
        <taxon>Actinomycetes</taxon>
        <taxon>Kitasatosporales</taxon>
        <taxon>Streptomycetaceae</taxon>
        <taxon>Streptomyces</taxon>
    </lineage>
</organism>